<dbReference type="SMART" id="SM00345">
    <property type="entry name" value="HTH_GNTR"/>
    <property type="match status" value="1"/>
</dbReference>
<name>A0A9D2SYZ3_9FIRM</name>
<evidence type="ECO:0000256" key="1">
    <source>
        <dbReference type="ARBA" id="ARBA00023015"/>
    </source>
</evidence>
<dbReference type="InterPro" id="IPR036390">
    <property type="entry name" value="WH_DNA-bd_sf"/>
</dbReference>
<reference evidence="5" key="2">
    <citation type="submission" date="2021-04" db="EMBL/GenBank/DDBJ databases">
        <authorList>
            <person name="Gilroy R."/>
        </authorList>
    </citation>
    <scope>NUCLEOTIDE SEQUENCE</scope>
    <source>
        <strain evidence="5">CHK186-1790</strain>
    </source>
</reference>
<dbReference type="GO" id="GO:0003677">
    <property type="term" value="F:DNA binding"/>
    <property type="evidence" value="ECO:0007669"/>
    <property type="project" value="UniProtKB-KW"/>
</dbReference>
<protein>
    <submittedName>
        <fullName evidence="5">GntR family transcriptional regulator</fullName>
    </submittedName>
</protein>
<dbReference type="PANTHER" id="PTHR43537:SF5">
    <property type="entry name" value="UXU OPERON TRANSCRIPTIONAL REGULATOR"/>
    <property type="match status" value="1"/>
</dbReference>
<dbReference type="InterPro" id="IPR000524">
    <property type="entry name" value="Tscrpt_reg_HTH_GntR"/>
</dbReference>
<evidence type="ECO:0000256" key="3">
    <source>
        <dbReference type="ARBA" id="ARBA00023163"/>
    </source>
</evidence>
<dbReference type="SMART" id="SM00895">
    <property type="entry name" value="FCD"/>
    <property type="match status" value="1"/>
</dbReference>
<dbReference type="EMBL" id="DWWJ01000095">
    <property type="protein sequence ID" value="HJC40978.1"/>
    <property type="molecule type" value="Genomic_DNA"/>
</dbReference>
<dbReference type="AlphaFoldDB" id="A0A9D2SYZ3"/>
<evidence type="ECO:0000259" key="4">
    <source>
        <dbReference type="PROSITE" id="PS50949"/>
    </source>
</evidence>
<dbReference type="Gene3D" id="1.10.10.10">
    <property type="entry name" value="Winged helix-like DNA-binding domain superfamily/Winged helix DNA-binding domain"/>
    <property type="match status" value="1"/>
</dbReference>
<comment type="caution">
    <text evidence="5">The sequence shown here is derived from an EMBL/GenBank/DDBJ whole genome shotgun (WGS) entry which is preliminary data.</text>
</comment>
<dbReference type="InterPro" id="IPR008920">
    <property type="entry name" value="TF_FadR/GntR_C"/>
</dbReference>
<dbReference type="InterPro" id="IPR036388">
    <property type="entry name" value="WH-like_DNA-bd_sf"/>
</dbReference>
<keyword evidence="3" id="KW-0804">Transcription</keyword>
<feature type="domain" description="HTH gntR-type" evidence="4">
    <location>
        <begin position="12"/>
        <end position="80"/>
    </location>
</feature>
<keyword evidence="1" id="KW-0805">Transcription regulation</keyword>
<gene>
    <name evidence="5" type="ORF">H9701_05435</name>
</gene>
<dbReference type="PRINTS" id="PR00035">
    <property type="entry name" value="HTHGNTR"/>
</dbReference>
<reference evidence="5" key="1">
    <citation type="journal article" date="2021" name="PeerJ">
        <title>Extensive microbial diversity within the chicken gut microbiome revealed by metagenomics and culture.</title>
        <authorList>
            <person name="Gilroy R."/>
            <person name="Ravi A."/>
            <person name="Getino M."/>
            <person name="Pursley I."/>
            <person name="Horton D.L."/>
            <person name="Alikhan N.F."/>
            <person name="Baker D."/>
            <person name="Gharbi K."/>
            <person name="Hall N."/>
            <person name="Watson M."/>
            <person name="Adriaenssens E.M."/>
            <person name="Foster-Nyarko E."/>
            <person name="Jarju S."/>
            <person name="Secka A."/>
            <person name="Antonio M."/>
            <person name="Oren A."/>
            <person name="Chaudhuri R.R."/>
            <person name="La Ragione R."/>
            <person name="Hildebrand F."/>
            <person name="Pallen M.J."/>
        </authorList>
    </citation>
    <scope>NUCLEOTIDE SEQUENCE</scope>
    <source>
        <strain evidence="5">CHK186-1790</strain>
    </source>
</reference>
<evidence type="ECO:0000313" key="5">
    <source>
        <dbReference type="EMBL" id="HJC40978.1"/>
    </source>
</evidence>
<organism evidence="5 6">
    <name type="scientific">Candidatus Intestinimonas pullistercoris</name>
    <dbReference type="NCBI Taxonomy" id="2838623"/>
    <lineage>
        <taxon>Bacteria</taxon>
        <taxon>Bacillati</taxon>
        <taxon>Bacillota</taxon>
        <taxon>Clostridia</taxon>
        <taxon>Eubacteriales</taxon>
        <taxon>Intestinimonas</taxon>
    </lineage>
</organism>
<sequence>MSKEKAPTERRGSVVERVINGIISSIIEGELRPGDQLPTEPELCKKYDAGRNSVREAIKQLQAYGVVYIRRADGTYISDSYDQKMLDPMLYNIILHQNDWKDFVTLRAVIDIGTLELALTLPNVTDCVPDLERIVDAMEEEMHSPDPSKERIMELDTQFHDTIANTVHNPQVASVTEYITRLTVPSRMNTVERVLRQEGEVDNFVALHRQIVDLIACRDAAHIVKVVQDHYIYWENDIESEQPAQKEVPG</sequence>
<dbReference type="InterPro" id="IPR011711">
    <property type="entry name" value="GntR_C"/>
</dbReference>
<dbReference type="GO" id="GO:0003700">
    <property type="term" value="F:DNA-binding transcription factor activity"/>
    <property type="evidence" value="ECO:0007669"/>
    <property type="project" value="InterPro"/>
</dbReference>
<dbReference type="SUPFAM" id="SSF48008">
    <property type="entry name" value="GntR ligand-binding domain-like"/>
    <property type="match status" value="1"/>
</dbReference>
<evidence type="ECO:0000256" key="2">
    <source>
        <dbReference type="ARBA" id="ARBA00023125"/>
    </source>
</evidence>
<proteinExistence type="predicted"/>
<dbReference type="SUPFAM" id="SSF46785">
    <property type="entry name" value="Winged helix' DNA-binding domain"/>
    <property type="match status" value="1"/>
</dbReference>
<dbReference type="PROSITE" id="PS50949">
    <property type="entry name" value="HTH_GNTR"/>
    <property type="match status" value="1"/>
</dbReference>
<keyword evidence="2" id="KW-0238">DNA-binding</keyword>
<dbReference type="Pfam" id="PF00392">
    <property type="entry name" value="GntR"/>
    <property type="match status" value="1"/>
</dbReference>
<dbReference type="Proteomes" id="UP000823882">
    <property type="component" value="Unassembled WGS sequence"/>
</dbReference>
<dbReference type="Pfam" id="PF07729">
    <property type="entry name" value="FCD"/>
    <property type="match status" value="1"/>
</dbReference>
<dbReference type="Gene3D" id="1.20.120.530">
    <property type="entry name" value="GntR ligand-binding domain-like"/>
    <property type="match status" value="1"/>
</dbReference>
<dbReference type="PANTHER" id="PTHR43537">
    <property type="entry name" value="TRANSCRIPTIONAL REGULATOR, GNTR FAMILY"/>
    <property type="match status" value="1"/>
</dbReference>
<dbReference type="CDD" id="cd07377">
    <property type="entry name" value="WHTH_GntR"/>
    <property type="match status" value="1"/>
</dbReference>
<evidence type="ECO:0000313" key="6">
    <source>
        <dbReference type="Proteomes" id="UP000823882"/>
    </source>
</evidence>
<accession>A0A9D2SYZ3</accession>